<reference evidence="2" key="1">
    <citation type="submission" date="2013-07" db="EMBL/GenBank/DDBJ databases">
        <authorList>
            <person name="McIlroy S."/>
        </authorList>
    </citation>
    <scope>NUCLEOTIDE SEQUENCE [LARGE SCALE GENOMIC DNA]</scope>
    <source>
        <strain evidence="2">Run_A_D11</strain>
    </source>
</reference>
<sequence length="30" mass="3347">MGVRSWMPGPDHMVTEKDIEPDGEEDDGDT</sequence>
<feature type="compositionally biased region" description="Acidic residues" evidence="1">
    <location>
        <begin position="21"/>
        <end position="30"/>
    </location>
</feature>
<evidence type="ECO:0000256" key="1">
    <source>
        <dbReference type="SAM" id="MobiDB-lite"/>
    </source>
</evidence>
<dbReference type="AlphaFoldDB" id="W6M6B0"/>
<organism evidence="2 3">
    <name type="scientific">Candidatus Competibacter denitrificans Run_A_D11</name>
    <dbReference type="NCBI Taxonomy" id="1400863"/>
    <lineage>
        <taxon>Bacteria</taxon>
        <taxon>Pseudomonadati</taxon>
        <taxon>Pseudomonadota</taxon>
        <taxon>Gammaproteobacteria</taxon>
        <taxon>Candidatus Competibacteraceae</taxon>
        <taxon>Candidatus Competibacter</taxon>
    </lineage>
</organism>
<accession>W6M6B0</accession>
<evidence type="ECO:0000313" key="3">
    <source>
        <dbReference type="Proteomes" id="UP000035760"/>
    </source>
</evidence>
<dbReference type="EMBL" id="CBTJ020000031">
    <property type="protein sequence ID" value="CDI02139.1"/>
    <property type="molecule type" value="Genomic_DNA"/>
</dbReference>
<protein>
    <submittedName>
        <fullName evidence="2">Uncharacterized protein</fullName>
    </submittedName>
</protein>
<evidence type="ECO:0000313" key="2">
    <source>
        <dbReference type="EMBL" id="CDI02139.1"/>
    </source>
</evidence>
<dbReference type="Proteomes" id="UP000035760">
    <property type="component" value="Unassembled WGS sequence"/>
</dbReference>
<dbReference type="STRING" id="1400863.BN873_250004"/>
<feature type="region of interest" description="Disordered" evidence="1">
    <location>
        <begin position="1"/>
        <end position="30"/>
    </location>
</feature>
<name>W6M6B0_9GAMM</name>
<proteinExistence type="predicted"/>
<keyword evidence="3" id="KW-1185">Reference proteome</keyword>
<gene>
    <name evidence="2" type="ORF">BN873_250004</name>
</gene>
<comment type="caution">
    <text evidence="2">The sequence shown here is derived from an EMBL/GenBank/DDBJ whole genome shotgun (WGS) entry which is preliminary data.</text>
</comment>
<reference evidence="2" key="2">
    <citation type="submission" date="2014-03" db="EMBL/GenBank/DDBJ databases">
        <title>Candidatus Competibacter-lineage genomes retrieved from metagenomes reveal functional metabolic diversity.</title>
        <authorList>
            <person name="McIlroy S.J."/>
            <person name="Albertsen M."/>
            <person name="Andresen E.K."/>
            <person name="Saunders A.M."/>
            <person name="Kristiansen R."/>
            <person name="Stokholm-Bjerregaard M."/>
            <person name="Nielsen K.L."/>
            <person name="Nielsen P.H."/>
        </authorList>
    </citation>
    <scope>NUCLEOTIDE SEQUENCE</scope>
    <source>
        <strain evidence="2">Run_A_D11</strain>
    </source>
</reference>